<evidence type="ECO:0000256" key="1">
    <source>
        <dbReference type="ARBA" id="ARBA00009558"/>
    </source>
</evidence>
<keyword evidence="6 8" id="KW-0802">TPR repeat</keyword>
<proteinExistence type="inferred from homology"/>
<feature type="repeat" description="TPR" evidence="8">
    <location>
        <begin position="650"/>
        <end position="683"/>
    </location>
</feature>
<feature type="repeat" description="TPR" evidence="8">
    <location>
        <begin position="692"/>
        <end position="725"/>
    </location>
</feature>
<dbReference type="Proteomes" id="UP000663887">
    <property type="component" value="Unassembled WGS sequence"/>
</dbReference>
<feature type="repeat" description="TPR" evidence="8">
    <location>
        <begin position="841"/>
        <end position="874"/>
    </location>
</feature>
<evidence type="ECO:0000256" key="5">
    <source>
        <dbReference type="ARBA" id="ARBA00022737"/>
    </source>
</evidence>
<dbReference type="Proteomes" id="UP000663842">
    <property type="component" value="Unassembled WGS sequence"/>
</dbReference>
<feature type="repeat" description="TPR" evidence="8">
    <location>
        <begin position="758"/>
        <end position="791"/>
    </location>
</feature>
<gene>
    <name evidence="11" type="ORF">UXM345_LOCUS31739</name>
    <name evidence="10" type="ORF">XDN619_LOCUS21951</name>
</gene>
<dbReference type="Gene3D" id="1.25.40.10">
    <property type="entry name" value="Tetratricopeptide repeat domain"/>
    <property type="match status" value="3"/>
</dbReference>
<sequence length="940" mass="107310">MNATPQAPVDGGTSENIVPPLNIRFPTASETISETREDVIILWVGAVPHNASQDQFDKKIQQVNHAIRLYDDLKLATDAGDPSNMINCFTNSLEYIELMKQEKFLIIVSYSTPMTSDCVREYLAEVNQKRQVDSILILDISNKLDDSCFASFTKVSLFHDFDKLFAEITKQVELILLQLVAFNLFEQKQRTTKDLTKESASFLWFQVLVDALKKMPKNKNSFKSMLTMCKNYYNTRKKHLDEIAEFERDYKVSDAVKWYTKESFLYRLLNKALRTEDVTSLYLFRTFIVDLSSQLEMEFEKMKLKEDELIVYRGQQMSESELNKLQHNEKNLISTNGFFSTTRRKDIAMGFAKTSSARTDLTPVLFEIRASTKLGKVVFADITSLSEFAREKEVLFSLGAVFQIVKFEYDNTDNMCKVHMAATDEGSKDVAKLVNRTSDSGKRMLFGELLLDMGKYTESQKYFETMREQMNSDDTEVADIYHNPGRAYGYKGDFKKALENFNRAYDLRSRTPVTSDYSLPDALNSLGVIYGEQGEYGKAKKRFNDALTMVEQHQTSDTKSKVLHIAQSHSNLGWIHFLKGEYQQALGFHQQSLNSRKQLLGDDFLLLADNYSSIGAVQHALGQFDKAMENYNIGFKIRQLNLPSDHPSIASIYQAIGAVHHESGRYDDALENYKHALDIRAKALGPNHSSVATVYKSIGSVYLDQGEYGQALKQYMRALEICALTLSESHPSTGSSKALCKGKRNDNSVLPPEHPSIAKVWASLANVELRQGAYDDSIEMYNTVLDMQKAGGEEHPDIILTYNAFGVLYRLKKDYQKAKEYFQRADSMCQKYFLRDHPMKARILHNMSDMYTDMGDFHNAIGHYEKAYKMRAATLPPDDLSTASSYYNLGCAYFEKNNKVKATTMFEKTLGIYQKQRTKDEKAIQRGKEAINITNKMKKQ</sequence>
<dbReference type="AlphaFoldDB" id="A0A820G047"/>
<dbReference type="Pfam" id="PF01129">
    <property type="entry name" value="ART"/>
    <property type="match status" value="1"/>
</dbReference>
<dbReference type="EC" id="2.4.2.31" evidence="9"/>
<evidence type="ECO:0000313" key="10">
    <source>
        <dbReference type="EMBL" id="CAF2117624.1"/>
    </source>
</evidence>
<keyword evidence="9" id="KW-0521">NADP</keyword>
<feature type="repeat" description="TPR" evidence="8">
    <location>
        <begin position="883"/>
        <end position="916"/>
    </location>
</feature>
<dbReference type="PANTHER" id="PTHR45641:SF19">
    <property type="entry name" value="NEPHROCYSTIN-3"/>
    <property type="match status" value="1"/>
</dbReference>
<comment type="catalytic activity">
    <reaction evidence="7 9">
        <text>L-arginyl-[protein] + NAD(+) = N(omega)-(ADP-D-ribosyl)-L-arginyl-[protein] + nicotinamide + H(+)</text>
        <dbReference type="Rhea" id="RHEA:19149"/>
        <dbReference type="Rhea" id="RHEA-COMP:10532"/>
        <dbReference type="Rhea" id="RHEA-COMP:15087"/>
        <dbReference type="ChEBI" id="CHEBI:15378"/>
        <dbReference type="ChEBI" id="CHEBI:17154"/>
        <dbReference type="ChEBI" id="CHEBI:29965"/>
        <dbReference type="ChEBI" id="CHEBI:57540"/>
        <dbReference type="ChEBI" id="CHEBI:142554"/>
        <dbReference type="EC" id="2.4.2.31"/>
    </reaction>
</comment>
<dbReference type="EMBL" id="CAJNRG010009921">
    <property type="protein sequence ID" value="CAF2117624.1"/>
    <property type="molecule type" value="Genomic_DNA"/>
</dbReference>
<keyword evidence="3 9" id="KW-0808">Transferase</keyword>
<feature type="repeat" description="TPR" evidence="8">
    <location>
        <begin position="478"/>
        <end position="511"/>
    </location>
</feature>
<name>A0A820G047_9BILA</name>
<dbReference type="Pfam" id="PF13424">
    <property type="entry name" value="TPR_12"/>
    <property type="match status" value="5"/>
</dbReference>
<dbReference type="SUPFAM" id="SSF81901">
    <property type="entry name" value="HCP-like"/>
    <property type="match status" value="1"/>
</dbReference>
<dbReference type="SMART" id="SM00028">
    <property type="entry name" value="TPR"/>
    <property type="match status" value="10"/>
</dbReference>
<keyword evidence="2 9" id="KW-0328">Glycosyltransferase</keyword>
<dbReference type="GO" id="GO:0106274">
    <property type="term" value="F:NAD+-protein-arginine ADP-ribosyltransferase activity"/>
    <property type="evidence" value="ECO:0007669"/>
    <property type="project" value="UniProtKB-EC"/>
</dbReference>
<dbReference type="PROSITE" id="PS50293">
    <property type="entry name" value="TPR_REGION"/>
    <property type="match status" value="2"/>
</dbReference>
<dbReference type="SUPFAM" id="SSF48452">
    <property type="entry name" value="TPR-like"/>
    <property type="match status" value="1"/>
</dbReference>
<dbReference type="EMBL" id="CAJOBF010009150">
    <property type="protein sequence ID" value="CAF4269713.1"/>
    <property type="molecule type" value="Genomic_DNA"/>
</dbReference>
<dbReference type="Pfam" id="PF13181">
    <property type="entry name" value="TPR_8"/>
    <property type="match status" value="1"/>
</dbReference>
<dbReference type="GO" id="GO:0016779">
    <property type="term" value="F:nucleotidyltransferase activity"/>
    <property type="evidence" value="ECO:0007669"/>
    <property type="project" value="UniProtKB-KW"/>
</dbReference>
<dbReference type="InterPro" id="IPR019734">
    <property type="entry name" value="TPR_rpt"/>
</dbReference>
<comment type="similarity">
    <text evidence="1 9">Belongs to the Arg-specific ADP-ribosyltransferase family.</text>
</comment>
<evidence type="ECO:0000256" key="9">
    <source>
        <dbReference type="RuleBase" id="RU361228"/>
    </source>
</evidence>
<keyword evidence="5" id="KW-0677">Repeat</keyword>
<evidence type="ECO:0000256" key="2">
    <source>
        <dbReference type="ARBA" id="ARBA00022676"/>
    </source>
</evidence>
<evidence type="ECO:0000256" key="4">
    <source>
        <dbReference type="ARBA" id="ARBA00022695"/>
    </source>
</evidence>
<evidence type="ECO:0000256" key="8">
    <source>
        <dbReference type="PROSITE-ProRule" id="PRU00339"/>
    </source>
</evidence>
<organism evidence="11 12">
    <name type="scientific">Rotaria magnacalcarata</name>
    <dbReference type="NCBI Taxonomy" id="392030"/>
    <lineage>
        <taxon>Eukaryota</taxon>
        <taxon>Metazoa</taxon>
        <taxon>Spiralia</taxon>
        <taxon>Gnathifera</taxon>
        <taxon>Rotifera</taxon>
        <taxon>Eurotatoria</taxon>
        <taxon>Bdelloidea</taxon>
        <taxon>Philodinida</taxon>
        <taxon>Philodinidae</taxon>
        <taxon>Rotaria</taxon>
    </lineage>
</organism>
<dbReference type="PANTHER" id="PTHR45641">
    <property type="entry name" value="TETRATRICOPEPTIDE REPEAT PROTEIN (AFU_ORTHOLOGUE AFUA_6G03870)"/>
    <property type="match status" value="1"/>
</dbReference>
<comment type="caution">
    <text evidence="11">The sequence shown here is derived from an EMBL/GenBank/DDBJ whole genome shotgun (WGS) entry which is preliminary data.</text>
</comment>
<evidence type="ECO:0000256" key="7">
    <source>
        <dbReference type="ARBA" id="ARBA00047597"/>
    </source>
</evidence>
<dbReference type="InterPro" id="IPR011990">
    <property type="entry name" value="TPR-like_helical_dom_sf"/>
</dbReference>
<dbReference type="PROSITE" id="PS51996">
    <property type="entry name" value="TR_MART"/>
    <property type="match status" value="1"/>
</dbReference>
<reference evidence="11" key="1">
    <citation type="submission" date="2021-02" db="EMBL/GenBank/DDBJ databases">
        <authorList>
            <person name="Nowell W R."/>
        </authorList>
    </citation>
    <scope>NUCLEOTIDE SEQUENCE</scope>
</reference>
<feature type="repeat" description="TPR" evidence="8">
    <location>
        <begin position="520"/>
        <end position="553"/>
    </location>
</feature>
<feature type="repeat" description="TPR" evidence="8">
    <location>
        <begin position="799"/>
        <end position="832"/>
    </location>
</feature>
<accession>A0A820G047</accession>
<dbReference type="InterPro" id="IPR000768">
    <property type="entry name" value="ART"/>
</dbReference>
<keyword evidence="4" id="KW-0548">Nucleotidyltransferase</keyword>
<evidence type="ECO:0000256" key="3">
    <source>
        <dbReference type="ARBA" id="ARBA00022679"/>
    </source>
</evidence>
<evidence type="ECO:0000313" key="12">
    <source>
        <dbReference type="Proteomes" id="UP000663842"/>
    </source>
</evidence>
<dbReference type="SUPFAM" id="SSF56399">
    <property type="entry name" value="ADP-ribosylation"/>
    <property type="match status" value="1"/>
</dbReference>
<dbReference type="PROSITE" id="PS50005">
    <property type="entry name" value="TPR"/>
    <property type="match status" value="8"/>
</dbReference>
<evidence type="ECO:0000313" key="11">
    <source>
        <dbReference type="EMBL" id="CAF4269713.1"/>
    </source>
</evidence>
<dbReference type="Gene3D" id="3.90.176.10">
    <property type="entry name" value="Toxin ADP-ribosyltransferase, Chain A, domain 1"/>
    <property type="match status" value="1"/>
</dbReference>
<keyword evidence="9" id="KW-0520">NAD</keyword>
<evidence type="ECO:0000256" key="6">
    <source>
        <dbReference type="ARBA" id="ARBA00022803"/>
    </source>
</evidence>
<protein>
    <recommendedName>
        <fullName evidence="9">NAD(P)(+)--arginine ADP-ribosyltransferase</fullName>
        <ecNumber evidence="9">2.4.2.31</ecNumber>
    </recommendedName>
    <alternativeName>
        <fullName evidence="9">Mono(ADP-ribosyl)transferase</fullName>
    </alternativeName>
</protein>